<evidence type="ECO:0000313" key="2">
    <source>
        <dbReference type="EMBL" id="QHT32561.1"/>
    </source>
</evidence>
<keyword evidence="1" id="KW-0472">Membrane</keyword>
<keyword evidence="1" id="KW-0812">Transmembrane</keyword>
<feature type="transmembrane region" description="Helical" evidence="1">
    <location>
        <begin position="52"/>
        <end position="73"/>
    </location>
</feature>
<protein>
    <submittedName>
        <fullName evidence="2">Uncharacterized protein</fullName>
    </submittedName>
</protein>
<dbReference type="AlphaFoldDB" id="A0A6C0EV42"/>
<dbReference type="EMBL" id="MN738944">
    <property type="protein sequence ID" value="QHT32561.1"/>
    <property type="molecule type" value="Genomic_DNA"/>
</dbReference>
<proteinExistence type="predicted"/>
<accession>A0A6C0EV42</accession>
<sequence length="83" mass="9717">MYRAFISKNPTLVAILLFLVIFGTITIGKPGFLYNIDGSLREFGIGYRNKTIFPIWLMSIVLGILCYLFVLYYNTHPYFSRFY</sequence>
<name>A0A6C0EV42_9ZZZZ</name>
<keyword evidence="1" id="KW-1133">Transmembrane helix</keyword>
<reference evidence="2" key="1">
    <citation type="journal article" date="2020" name="Nature">
        <title>Giant virus diversity and host interactions through global metagenomics.</title>
        <authorList>
            <person name="Schulz F."/>
            <person name="Roux S."/>
            <person name="Paez-Espino D."/>
            <person name="Jungbluth S."/>
            <person name="Walsh D.A."/>
            <person name="Denef V.J."/>
            <person name="McMahon K.D."/>
            <person name="Konstantinidis K.T."/>
            <person name="Eloe-Fadrosh E.A."/>
            <person name="Kyrpides N.C."/>
            <person name="Woyke T."/>
        </authorList>
    </citation>
    <scope>NUCLEOTIDE SEQUENCE</scope>
    <source>
        <strain evidence="2">GVMAG-M-3300009161-30</strain>
    </source>
</reference>
<organism evidence="2">
    <name type="scientific">viral metagenome</name>
    <dbReference type="NCBI Taxonomy" id="1070528"/>
    <lineage>
        <taxon>unclassified sequences</taxon>
        <taxon>metagenomes</taxon>
        <taxon>organismal metagenomes</taxon>
    </lineage>
</organism>
<evidence type="ECO:0000256" key="1">
    <source>
        <dbReference type="SAM" id="Phobius"/>
    </source>
</evidence>